<accession>A0ABD3JQJ4</accession>
<proteinExistence type="predicted"/>
<feature type="chain" id="PRO_5044789282" evidence="1">
    <location>
        <begin position="25"/>
        <end position="87"/>
    </location>
</feature>
<dbReference type="EMBL" id="JBJKBG010000007">
    <property type="protein sequence ID" value="KAL3730216.1"/>
    <property type="molecule type" value="Genomic_DNA"/>
</dbReference>
<gene>
    <name evidence="2" type="ORF">ACJRO7_027258</name>
</gene>
<sequence length="87" mass="9301">MYPRVKCLALLVLLVVSFIAVASAARPDPAFHGDASATRSQSQLGPHASCSLNFVSEDSGGGGEEECLMRRAPQVYIDCDYSVNKKP</sequence>
<keyword evidence="1" id="KW-0732">Signal</keyword>
<reference evidence="2 3" key="1">
    <citation type="submission" date="2024-11" db="EMBL/GenBank/DDBJ databases">
        <title>Chromosome-level genome assembly of Eucalyptus globulus Labill. provides insights into its genome evolution.</title>
        <authorList>
            <person name="Li X."/>
        </authorList>
    </citation>
    <scope>NUCLEOTIDE SEQUENCE [LARGE SCALE GENOMIC DNA]</scope>
    <source>
        <strain evidence="2">CL2024</strain>
        <tissue evidence="2">Fresh tender leaves</tissue>
    </source>
</reference>
<keyword evidence="3" id="KW-1185">Reference proteome</keyword>
<evidence type="ECO:0000313" key="3">
    <source>
        <dbReference type="Proteomes" id="UP001634007"/>
    </source>
</evidence>
<dbReference type="Proteomes" id="UP001634007">
    <property type="component" value="Unassembled WGS sequence"/>
</dbReference>
<protein>
    <submittedName>
        <fullName evidence="2">Uncharacterized protein</fullName>
    </submittedName>
</protein>
<evidence type="ECO:0000313" key="2">
    <source>
        <dbReference type="EMBL" id="KAL3730216.1"/>
    </source>
</evidence>
<comment type="caution">
    <text evidence="2">The sequence shown here is derived from an EMBL/GenBank/DDBJ whole genome shotgun (WGS) entry which is preliminary data.</text>
</comment>
<feature type="signal peptide" evidence="1">
    <location>
        <begin position="1"/>
        <end position="24"/>
    </location>
</feature>
<name>A0ABD3JQJ4_EUCGL</name>
<organism evidence="2 3">
    <name type="scientific">Eucalyptus globulus</name>
    <name type="common">Tasmanian blue gum</name>
    <dbReference type="NCBI Taxonomy" id="34317"/>
    <lineage>
        <taxon>Eukaryota</taxon>
        <taxon>Viridiplantae</taxon>
        <taxon>Streptophyta</taxon>
        <taxon>Embryophyta</taxon>
        <taxon>Tracheophyta</taxon>
        <taxon>Spermatophyta</taxon>
        <taxon>Magnoliopsida</taxon>
        <taxon>eudicotyledons</taxon>
        <taxon>Gunneridae</taxon>
        <taxon>Pentapetalae</taxon>
        <taxon>rosids</taxon>
        <taxon>malvids</taxon>
        <taxon>Myrtales</taxon>
        <taxon>Myrtaceae</taxon>
        <taxon>Myrtoideae</taxon>
        <taxon>Eucalypteae</taxon>
        <taxon>Eucalyptus</taxon>
    </lineage>
</organism>
<dbReference type="AlphaFoldDB" id="A0ABD3JQJ4"/>
<evidence type="ECO:0000256" key="1">
    <source>
        <dbReference type="SAM" id="SignalP"/>
    </source>
</evidence>